<dbReference type="EMBL" id="KT362049">
    <property type="protein sequence ID" value="ALV82440.1"/>
    <property type="molecule type" value="Genomic_DNA"/>
</dbReference>
<accession>A0A0U3U629</accession>
<proteinExistence type="predicted"/>
<name>A0A0U3U629_STRRO</name>
<evidence type="ECO:0000313" key="1">
    <source>
        <dbReference type="EMBL" id="ALV82440.1"/>
    </source>
</evidence>
<reference evidence="1" key="1">
    <citation type="submission" date="2015-08" db="EMBL/GenBank/DDBJ databases">
        <title>Discovery of a novel antibiotic invisible to genome mining, by efficient functional screening of genomic libraries.</title>
        <authorList>
            <person name="Xu M."/>
            <person name="Wang Y."/>
            <person name="Liu M."/>
            <person name="Zhao Z."/>
            <person name="Xu L."/>
            <person name="Chen X."/>
            <person name="Gao G."/>
            <person name="Han D."/>
            <person name="Liu L."/>
            <person name="Huang S."/>
            <person name="He X."/>
            <person name="Lin S."/>
            <person name="Kang Q."/>
            <person name="Ou H."/>
            <person name="Zhou H."/>
            <person name="Pang X."/>
            <person name="Deng Z."/>
            <person name="Tao M."/>
        </authorList>
    </citation>
    <scope>NUCLEOTIDE SEQUENCE</scope>
    <source>
        <strain evidence="1">Sal35</strain>
    </source>
</reference>
<dbReference type="AlphaFoldDB" id="A0A0U3U629"/>
<sequence length="78" mass="8730">MRVPTGCRAFHRSAFTAVLPLIFKNTGLATARSSRSATSAVAAHEIWDHRNVGVARMRYHMAQVVETSRDVYASPWWA</sequence>
<organism evidence="1">
    <name type="scientific">Streptomyces rochei</name>
    <name type="common">Streptomyces parvullus</name>
    <dbReference type="NCBI Taxonomy" id="1928"/>
    <lineage>
        <taxon>Bacteria</taxon>
        <taxon>Bacillati</taxon>
        <taxon>Actinomycetota</taxon>
        <taxon>Actinomycetes</taxon>
        <taxon>Kitasatosporales</taxon>
        <taxon>Streptomycetaceae</taxon>
        <taxon>Streptomyces</taxon>
        <taxon>Streptomyces rochei group</taxon>
    </lineage>
</organism>
<protein>
    <submittedName>
        <fullName evidence="1">Uncharacterized protein</fullName>
    </submittedName>
</protein>